<dbReference type="Pfam" id="PF04616">
    <property type="entry name" value="Glyco_hydro_43"/>
    <property type="match status" value="1"/>
</dbReference>
<dbReference type="InterPro" id="IPR023296">
    <property type="entry name" value="Glyco_hydro_beta-prop_sf"/>
</dbReference>
<comment type="similarity">
    <text evidence="1 7">Belongs to the glycosyl hydrolase 43 family.</text>
</comment>
<dbReference type="InterPro" id="IPR006710">
    <property type="entry name" value="Glyco_hydro_43"/>
</dbReference>
<dbReference type="PROSITE" id="PS51257">
    <property type="entry name" value="PROKAR_LIPOPROTEIN"/>
    <property type="match status" value="1"/>
</dbReference>
<dbReference type="AlphaFoldDB" id="V9IRR4"/>
<keyword evidence="2 8" id="KW-0732">Signal</keyword>
<dbReference type="SUPFAM" id="SSF75005">
    <property type="entry name" value="Arabinanase/levansucrase/invertase"/>
    <property type="match status" value="1"/>
</dbReference>
<evidence type="ECO:0000256" key="2">
    <source>
        <dbReference type="ARBA" id="ARBA00022729"/>
    </source>
</evidence>
<feature type="signal peptide" evidence="8">
    <location>
        <begin position="1"/>
        <end position="30"/>
    </location>
</feature>
<feature type="chain" id="PRO_5004777455" evidence="8">
    <location>
        <begin position="31"/>
        <end position="363"/>
    </location>
</feature>
<proteinExistence type="inferred from homology"/>
<dbReference type="Gene3D" id="2.115.10.20">
    <property type="entry name" value="Glycosyl hydrolase domain, family 43"/>
    <property type="match status" value="1"/>
</dbReference>
<dbReference type="CDD" id="cd18817">
    <property type="entry name" value="GH43f_LbAraf43-like"/>
    <property type="match status" value="1"/>
</dbReference>
<evidence type="ECO:0000313" key="9">
    <source>
        <dbReference type="EMBL" id="AFK65319.1"/>
    </source>
</evidence>
<sequence length="363" mass="40753">MWTKIMGTWSRKGWILLMGLSLLAAGCSQAGGNTPGASEGKSGAKEEAIEWNNPLVEQRADPFVMRHTDGYYYFTASVPEYDRIEVRRAKTLGELAKAETVTVWQKHENGPMSKHIWAPEIHHIDGKWYIYFAAGRTNAPFDHRIYVLENASANPLEGTWTEKGQLKTDWESFSLDATTFEHKGTRYLVWAQKDPSIYGNSNLYIAPMANPWTLGGRQVRISQPEYDWEQIGFWVNEGAAVIQHGGRLFMTYSASATDANYAVGLLTASESADLLDPKSWTKSEKPVFATSEENGQYGPGHNSFTVSPDGKRDIMVYHARSYKDITGDPLYDPNRHARAKYVTWNADGTPNFGVPLPDTKQEK</sequence>
<evidence type="ECO:0000256" key="1">
    <source>
        <dbReference type="ARBA" id="ARBA00009865"/>
    </source>
</evidence>
<feature type="active site" description="Proton donor" evidence="5">
    <location>
        <position position="237"/>
    </location>
</feature>
<name>V9IRR4_9BACL</name>
<organism evidence="9">
    <name type="scientific">Paenibacillus mucilaginosus K02</name>
    <dbReference type="NCBI Taxonomy" id="997761"/>
    <lineage>
        <taxon>Bacteria</taxon>
        <taxon>Bacillati</taxon>
        <taxon>Bacillota</taxon>
        <taxon>Bacilli</taxon>
        <taxon>Bacillales</taxon>
        <taxon>Paenibacillaceae</taxon>
        <taxon>Paenibacillus</taxon>
    </lineage>
</organism>
<keyword evidence="3 7" id="KW-0378">Hydrolase</keyword>
<feature type="site" description="Important for catalytic activity, responsible for pKa modulation of the active site Glu and correct orientation of both the proton donor and substrate" evidence="6">
    <location>
        <position position="176"/>
    </location>
</feature>
<dbReference type="GO" id="GO:0004553">
    <property type="term" value="F:hydrolase activity, hydrolyzing O-glycosyl compounds"/>
    <property type="evidence" value="ECO:0007669"/>
    <property type="project" value="InterPro"/>
</dbReference>
<evidence type="ECO:0000256" key="3">
    <source>
        <dbReference type="ARBA" id="ARBA00022801"/>
    </source>
</evidence>
<keyword evidence="4 7" id="KW-0326">Glycosidase</keyword>
<accession>V9IRR4</accession>
<dbReference type="InterPro" id="IPR016828">
    <property type="entry name" value="Alpha-L-arabinofuranosidase"/>
</dbReference>
<dbReference type="EMBL" id="JN225125">
    <property type="protein sequence ID" value="AFK65319.1"/>
    <property type="molecule type" value="Genomic_DNA"/>
</dbReference>
<dbReference type="PIRSF" id="PIRSF025414">
    <property type="entry name" value="Alpha-L-arabinofuranosidase"/>
    <property type="match status" value="1"/>
</dbReference>
<evidence type="ECO:0000256" key="4">
    <source>
        <dbReference type="ARBA" id="ARBA00023295"/>
    </source>
</evidence>
<dbReference type="PANTHER" id="PTHR43817:SF1">
    <property type="entry name" value="HYDROLASE, FAMILY 43, PUTATIVE (AFU_ORTHOLOGUE AFUA_3G01660)-RELATED"/>
    <property type="match status" value="1"/>
</dbReference>
<protein>
    <submittedName>
        <fullName evidence="9">Alpha-N-arabinofuranosidase</fullName>
    </submittedName>
</protein>
<feature type="active site" description="Proton acceptor" evidence="5">
    <location>
        <position position="61"/>
    </location>
</feature>
<dbReference type="PANTHER" id="PTHR43817">
    <property type="entry name" value="GLYCOSYL HYDROLASE"/>
    <property type="match status" value="1"/>
</dbReference>
<dbReference type="GO" id="GO:0005975">
    <property type="term" value="P:carbohydrate metabolic process"/>
    <property type="evidence" value="ECO:0007669"/>
    <property type="project" value="InterPro"/>
</dbReference>
<evidence type="ECO:0000256" key="7">
    <source>
        <dbReference type="RuleBase" id="RU361187"/>
    </source>
</evidence>
<reference evidence="9" key="1">
    <citation type="submission" date="2011-07" db="EMBL/GenBank/DDBJ databases">
        <title>Some potential microbial weathering related gene sequences of Bacillus mucilaginosus.</title>
        <authorList>
            <person name="Lian B."/>
            <person name="Xiao B."/>
        </authorList>
    </citation>
    <scope>NUCLEOTIDE SEQUENCE</scope>
    <source>
        <strain evidence="9">K02</strain>
    </source>
</reference>
<evidence type="ECO:0000256" key="5">
    <source>
        <dbReference type="PIRSR" id="PIRSR606710-1"/>
    </source>
</evidence>
<evidence type="ECO:0000256" key="6">
    <source>
        <dbReference type="PIRSR" id="PIRSR606710-2"/>
    </source>
</evidence>
<evidence type="ECO:0000256" key="8">
    <source>
        <dbReference type="SAM" id="SignalP"/>
    </source>
</evidence>